<dbReference type="EMBL" id="CAJVPT010007507">
    <property type="protein sequence ID" value="CAG8542253.1"/>
    <property type="molecule type" value="Genomic_DNA"/>
</dbReference>
<name>A0ACA9LS34_9GLOM</name>
<reference evidence="1" key="1">
    <citation type="submission" date="2021-06" db="EMBL/GenBank/DDBJ databases">
        <authorList>
            <person name="Kallberg Y."/>
            <person name="Tangrot J."/>
            <person name="Rosling A."/>
        </authorList>
    </citation>
    <scope>NUCLEOTIDE SEQUENCE</scope>
    <source>
        <strain evidence="1">CL356</strain>
    </source>
</reference>
<sequence length="113" mass="12671">MRQVFNSVSNSSSTRAQTEQQSTLSKQEAQILYELQALLHVVDSMLITEAYLKHRNAPEKAWMNSRDLWRKKTLNDELEGLVIVLAAPLIESIDLQLGVSNNIINPSASGMEC</sequence>
<protein>
    <submittedName>
        <fullName evidence="1">9089_t:CDS:1</fullName>
    </submittedName>
</protein>
<evidence type="ECO:0000313" key="1">
    <source>
        <dbReference type="EMBL" id="CAG8542253.1"/>
    </source>
</evidence>
<gene>
    <name evidence="1" type="ORF">ACOLOM_LOCUS4516</name>
</gene>
<proteinExistence type="predicted"/>
<evidence type="ECO:0000313" key="2">
    <source>
        <dbReference type="Proteomes" id="UP000789525"/>
    </source>
</evidence>
<organism evidence="1 2">
    <name type="scientific">Acaulospora colombiana</name>
    <dbReference type="NCBI Taxonomy" id="27376"/>
    <lineage>
        <taxon>Eukaryota</taxon>
        <taxon>Fungi</taxon>
        <taxon>Fungi incertae sedis</taxon>
        <taxon>Mucoromycota</taxon>
        <taxon>Glomeromycotina</taxon>
        <taxon>Glomeromycetes</taxon>
        <taxon>Diversisporales</taxon>
        <taxon>Acaulosporaceae</taxon>
        <taxon>Acaulospora</taxon>
    </lineage>
</organism>
<dbReference type="Proteomes" id="UP000789525">
    <property type="component" value="Unassembled WGS sequence"/>
</dbReference>
<keyword evidence="2" id="KW-1185">Reference proteome</keyword>
<accession>A0ACA9LS34</accession>
<comment type="caution">
    <text evidence="1">The sequence shown here is derived from an EMBL/GenBank/DDBJ whole genome shotgun (WGS) entry which is preliminary data.</text>
</comment>